<evidence type="ECO:0000259" key="10">
    <source>
        <dbReference type="PROSITE" id="PS50927"/>
    </source>
</evidence>
<evidence type="ECO:0000256" key="3">
    <source>
        <dbReference type="ARBA" id="ARBA00022729"/>
    </source>
</evidence>
<evidence type="ECO:0000256" key="1">
    <source>
        <dbReference type="ARBA" id="ARBA00004479"/>
    </source>
</evidence>
<dbReference type="CDD" id="cd01098">
    <property type="entry name" value="PAN_AP_plant"/>
    <property type="match status" value="1"/>
</dbReference>
<evidence type="ECO:0000313" key="13">
    <source>
        <dbReference type="Proteomes" id="UP001054889"/>
    </source>
</evidence>
<sequence length="583" mass="62933">MTAVPTIKYLKLPLLIFPILLLFVGASAAGTPSDTLNNGGNITDGETLNSTGGSFTLGFFSPTGAAPTKRYLGIWFTASGAESVYWVANRDAPLNNTSGVLVLSTGGILRLLDGSGKIVWFSNTTIGASASSTVAQLLDSGDLVVRENSSGGRILWQSFDHPTNTMLAGMKFGKNLKTGAEWSLTSWRAQNDPATGNYSRAMDTKGLPDIVTWQGNVKKYRAGPWNGRWFSGVPDMDSTFRLFSVQMVDDADEVSYVLNATASAYSTHTRVVLDEAGVVNVLAWLPTRGEWISSPWLPRDLCDDYASCGAFGLCNAASTPMCSCVDGFSPVNSSQWSREEYSGGCRRDVRLECGDGAATDRFMVVRGVKLPDTDNATVDRNATLEQCKARCLANCSCVAYAPADIQGDGSGCVMWKDNVVDVRYIANGQDLYVRLAKSESGNKNVVKIALLVLASVLVLAAAGICLVWVCKRRGKRRSRDSLTKAILGYTRAPNEFGDDNIELPFVSFADIAVATNKFSEDNLLGQGMELMDRWQGDGSGALIPEFELFLDRSFTMYPDRTPVCTRQSKLQAAHVVSGDHAGE</sequence>
<comment type="catalytic activity">
    <reaction evidence="6">
        <text>L-threonyl-[protein] + ATP = O-phospho-L-threonyl-[protein] + ADP + H(+)</text>
        <dbReference type="Rhea" id="RHEA:46608"/>
        <dbReference type="Rhea" id="RHEA-COMP:11060"/>
        <dbReference type="Rhea" id="RHEA-COMP:11605"/>
        <dbReference type="ChEBI" id="CHEBI:15378"/>
        <dbReference type="ChEBI" id="CHEBI:30013"/>
        <dbReference type="ChEBI" id="CHEBI:30616"/>
        <dbReference type="ChEBI" id="CHEBI:61977"/>
        <dbReference type="ChEBI" id="CHEBI:456216"/>
        <dbReference type="EC" id="2.7.11.1"/>
    </reaction>
</comment>
<dbReference type="Gene3D" id="2.90.10.10">
    <property type="entry name" value="Bulb-type lectin domain"/>
    <property type="match status" value="1"/>
</dbReference>
<keyword evidence="5" id="KW-0675">Receptor</keyword>
<dbReference type="InterPro" id="IPR003609">
    <property type="entry name" value="Pan_app"/>
</dbReference>
<organism evidence="12 13">
    <name type="scientific">Eleusine coracana subsp. coracana</name>
    <dbReference type="NCBI Taxonomy" id="191504"/>
    <lineage>
        <taxon>Eukaryota</taxon>
        <taxon>Viridiplantae</taxon>
        <taxon>Streptophyta</taxon>
        <taxon>Embryophyta</taxon>
        <taxon>Tracheophyta</taxon>
        <taxon>Spermatophyta</taxon>
        <taxon>Magnoliopsida</taxon>
        <taxon>Liliopsida</taxon>
        <taxon>Poales</taxon>
        <taxon>Poaceae</taxon>
        <taxon>PACMAD clade</taxon>
        <taxon>Chloridoideae</taxon>
        <taxon>Cynodonteae</taxon>
        <taxon>Eleusininae</taxon>
        <taxon>Eleusine</taxon>
    </lineage>
</organism>
<dbReference type="FunFam" id="2.90.10.10:FF:000005">
    <property type="entry name" value="G-type lectin S-receptor-like serine/threonine-protein kinase"/>
    <property type="match status" value="1"/>
</dbReference>
<dbReference type="EMBL" id="BQKI01000085">
    <property type="protein sequence ID" value="GJN33975.1"/>
    <property type="molecule type" value="Genomic_DNA"/>
</dbReference>
<evidence type="ECO:0000256" key="5">
    <source>
        <dbReference type="ARBA" id="ARBA00023170"/>
    </source>
</evidence>
<keyword evidence="13" id="KW-1185">Reference proteome</keyword>
<reference evidence="12" key="1">
    <citation type="journal article" date="2018" name="DNA Res.">
        <title>Multiple hybrid de novo genome assembly of finger millet, an orphan allotetraploid crop.</title>
        <authorList>
            <person name="Hatakeyama M."/>
            <person name="Aluri S."/>
            <person name="Balachadran M.T."/>
            <person name="Sivarajan S.R."/>
            <person name="Patrignani A."/>
            <person name="Gruter S."/>
            <person name="Poveda L."/>
            <person name="Shimizu-Inatsugi R."/>
            <person name="Baeten J."/>
            <person name="Francoijs K.J."/>
            <person name="Nataraja K.N."/>
            <person name="Reddy Y.A.N."/>
            <person name="Phadnis S."/>
            <person name="Ravikumar R.L."/>
            <person name="Schlapbach R."/>
            <person name="Sreeman S.M."/>
            <person name="Shimizu K.K."/>
        </authorList>
    </citation>
    <scope>NUCLEOTIDE SEQUENCE</scope>
</reference>
<keyword evidence="8" id="KW-1133">Transmembrane helix</keyword>
<keyword evidence="8" id="KW-0472">Membrane</keyword>
<dbReference type="InterPro" id="IPR001480">
    <property type="entry name" value="Bulb-type_lectin_dom"/>
</dbReference>
<evidence type="ECO:0000256" key="4">
    <source>
        <dbReference type="ARBA" id="ARBA00023157"/>
    </source>
</evidence>
<dbReference type="PANTHER" id="PTHR32444">
    <property type="entry name" value="BULB-TYPE LECTIN DOMAIN-CONTAINING PROTEIN"/>
    <property type="match status" value="1"/>
</dbReference>
<dbReference type="InterPro" id="IPR000858">
    <property type="entry name" value="S_locus_glycoprot_dom"/>
</dbReference>
<feature type="domain" description="Bulb-type lectin" evidence="10">
    <location>
        <begin position="33"/>
        <end position="158"/>
    </location>
</feature>
<keyword evidence="8" id="KW-0812">Transmembrane</keyword>
<dbReference type="PANTHER" id="PTHR32444:SF235">
    <property type="entry name" value="OS01G0783900 PROTEIN"/>
    <property type="match status" value="1"/>
</dbReference>
<dbReference type="GO" id="GO:0016020">
    <property type="term" value="C:membrane"/>
    <property type="evidence" value="ECO:0007669"/>
    <property type="project" value="UniProtKB-SubCell"/>
</dbReference>
<evidence type="ECO:0000256" key="2">
    <source>
        <dbReference type="ARBA" id="ARBA00012513"/>
    </source>
</evidence>
<dbReference type="SMART" id="SM00473">
    <property type="entry name" value="PAN_AP"/>
    <property type="match status" value="1"/>
</dbReference>
<name>A0AAV5FI68_ELECO</name>
<accession>A0AAV5FI68</accession>
<proteinExistence type="predicted"/>
<feature type="domain" description="Apple" evidence="11">
    <location>
        <begin position="353"/>
        <end position="436"/>
    </location>
</feature>
<protein>
    <recommendedName>
        <fullName evidence="2">non-specific serine/threonine protein kinase</fullName>
        <ecNumber evidence="2">2.7.11.1</ecNumber>
    </recommendedName>
</protein>
<comment type="caution">
    <text evidence="12">The sequence shown here is derived from an EMBL/GenBank/DDBJ whole genome shotgun (WGS) entry which is preliminary data.</text>
</comment>
<gene>
    <name evidence="12" type="primary">gb22606</name>
    <name evidence="12" type="ORF">PR202_gb22606</name>
</gene>
<evidence type="ECO:0000256" key="8">
    <source>
        <dbReference type="SAM" id="Phobius"/>
    </source>
</evidence>
<dbReference type="Gene3D" id="3.50.4.10">
    <property type="entry name" value="Hepatocyte Growth Factor"/>
    <property type="match status" value="1"/>
</dbReference>
<dbReference type="PROSITE" id="PS50927">
    <property type="entry name" value="BULB_LECTIN"/>
    <property type="match status" value="1"/>
</dbReference>
<evidence type="ECO:0000313" key="12">
    <source>
        <dbReference type="EMBL" id="GJN33975.1"/>
    </source>
</evidence>
<keyword evidence="3 9" id="KW-0732">Signal</keyword>
<dbReference type="SMART" id="SM00108">
    <property type="entry name" value="B_lectin"/>
    <property type="match status" value="1"/>
</dbReference>
<comment type="subcellular location">
    <subcellularLocation>
        <location evidence="1">Membrane</location>
        <topology evidence="1">Single-pass type I membrane protein</topology>
    </subcellularLocation>
</comment>
<dbReference type="EC" id="2.7.11.1" evidence="2"/>
<reference evidence="12" key="2">
    <citation type="submission" date="2021-12" db="EMBL/GenBank/DDBJ databases">
        <title>Resequencing data analysis of finger millet.</title>
        <authorList>
            <person name="Hatakeyama M."/>
            <person name="Aluri S."/>
            <person name="Balachadran M.T."/>
            <person name="Sivarajan S.R."/>
            <person name="Poveda L."/>
            <person name="Shimizu-Inatsugi R."/>
            <person name="Schlapbach R."/>
            <person name="Sreeman S.M."/>
            <person name="Shimizu K.K."/>
        </authorList>
    </citation>
    <scope>NUCLEOTIDE SEQUENCE</scope>
</reference>
<dbReference type="Pfam" id="PF01453">
    <property type="entry name" value="B_lectin"/>
    <property type="match status" value="1"/>
</dbReference>
<evidence type="ECO:0000256" key="6">
    <source>
        <dbReference type="ARBA" id="ARBA00047899"/>
    </source>
</evidence>
<dbReference type="PROSITE" id="PS50948">
    <property type="entry name" value="PAN"/>
    <property type="match status" value="1"/>
</dbReference>
<dbReference type="GO" id="GO:0051707">
    <property type="term" value="P:response to other organism"/>
    <property type="evidence" value="ECO:0007669"/>
    <property type="project" value="UniProtKB-ARBA"/>
</dbReference>
<feature type="chain" id="PRO_5043831532" description="non-specific serine/threonine protein kinase" evidence="9">
    <location>
        <begin position="29"/>
        <end position="583"/>
    </location>
</feature>
<keyword evidence="4" id="KW-1015">Disulfide bond</keyword>
<feature type="signal peptide" evidence="9">
    <location>
        <begin position="1"/>
        <end position="28"/>
    </location>
</feature>
<dbReference type="AlphaFoldDB" id="A0AAV5FI68"/>
<comment type="catalytic activity">
    <reaction evidence="7">
        <text>L-seryl-[protein] + ATP = O-phospho-L-seryl-[protein] + ADP + H(+)</text>
        <dbReference type="Rhea" id="RHEA:17989"/>
        <dbReference type="Rhea" id="RHEA-COMP:9863"/>
        <dbReference type="Rhea" id="RHEA-COMP:11604"/>
        <dbReference type="ChEBI" id="CHEBI:15378"/>
        <dbReference type="ChEBI" id="CHEBI:29999"/>
        <dbReference type="ChEBI" id="CHEBI:30616"/>
        <dbReference type="ChEBI" id="CHEBI:83421"/>
        <dbReference type="ChEBI" id="CHEBI:456216"/>
        <dbReference type="EC" id="2.7.11.1"/>
    </reaction>
</comment>
<dbReference type="CDD" id="cd00028">
    <property type="entry name" value="B_lectin"/>
    <property type="match status" value="1"/>
</dbReference>
<dbReference type="Pfam" id="PF08276">
    <property type="entry name" value="PAN_2"/>
    <property type="match status" value="1"/>
</dbReference>
<dbReference type="GO" id="GO:0004674">
    <property type="term" value="F:protein serine/threonine kinase activity"/>
    <property type="evidence" value="ECO:0007669"/>
    <property type="project" value="UniProtKB-EC"/>
</dbReference>
<evidence type="ECO:0000259" key="11">
    <source>
        <dbReference type="PROSITE" id="PS50948"/>
    </source>
</evidence>
<dbReference type="SUPFAM" id="SSF51110">
    <property type="entry name" value="alpha-D-mannose-specific plant lectins"/>
    <property type="match status" value="1"/>
</dbReference>
<dbReference type="InterPro" id="IPR036426">
    <property type="entry name" value="Bulb-type_lectin_dom_sf"/>
</dbReference>
<evidence type="ECO:0000256" key="9">
    <source>
        <dbReference type="SAM" id="SignalP"/>
    </source>
</evidence>
<dbReference type="GO" id="GO:0048544">
    <property type="term" value="P:recognition of pollen"/>
    <property type="evidence" value="ECO:0007669"/>
    <property type="project" value="InterPro"/>
</dbReference>
<dbReference type="Proteomes" id="UP001054889">
    <property type="component" value="Unassembled WGS sequence"/>
</dbReference>
<evidence type="ECO:0000256" key="7">
    <source>
        <dbReference type="ARBA" id="ARBA00048679"/>
    </source>
</evidence>
<feature type="transmembrane region" description="Helical" evidence="8">
    <location>
        <begin position="448"/>
        <end position="469"/>
    </location>
</feature>
<dbReference type="Pfam" id="PF00954">
    <property type="entry name" value="S_locus_glycop"/>
    <property type="match status" value="1"/>
</dbReference>